<gene>
    <name evidence="2" type="ORF">GCM10017577_59590</name>
</gene>
<dbReference type="AlphaFoldDB" id="A0A9W6LAZ3"/>
<dbReference type="Proteomes" id="UP001143463">
    <property type="component" value="Unassembled WGS sequence"/>
</dbReference>
<reference evidence="2" key="2">
    <citation type="submission" date="2023-01" db="EMBL/GenBank/DDBJ databases">
        <authorList>
            <person name="Sun Q."/>
            <person name="Evtushenko L."/>
        </authorList>
    </citation>
    <scope>NUCLEOTIDE SEQUENCE</scope>
    <source>
        <strain evidence="2">VKM Ac-1069</strain>
    </source>
</reference>
<evidence type="ECO:0000313" key="2">
    <source>
        <dbReference type="EMBL" id="GLL14810.1"/>
    </source>
</evidence>
<sequence>MFGPAAAWWLGLLDRPPVIVPVTVPRRRAPRPPPGIRVRRRDLAPDDLTRRRGVRLTALPLTALETAAVLPEGGSFLDRALQRHVRFEDVLQAYRRALGCGGAAGLRAVLVPAVDRADSAAERTLFRLLRAAGISGWVRALPFGCWTLDLAFPEARLAVEFDGWAWHVDVERFRADRTKQNALVAAGWTVLRFTWHDLSDPNLVVAAILRALGS</sequence>
<reference evidence="2" key="1">
    <citation type="journal article" date="2014" name="Int. J. Syst. Evol. Microbiol.">
        <title>Complete genome sequence of Corynebacterium casei LMG S-19264T (=DSM 44701T), isolated from a smear-ripened cheese.</title>
        <authorList>
            <consortium name="US DOE Joint Genome Institute (JGI-PGF)"/>
            <person name="Walter F."/>
            <person name="Albersmeier A."/>
            <person name="Kalinowski J."/>
            <person name="Ruckert C."/>
        </authorList>
    </citation>
    <scope>NUCLEOTIDE SEQUENCE</scope>
    <source>
        <strain evidence="2">VKM Ac-1069</strain>
    </source>
</reference>
<dbReference type="Pfam" id="PF04480">
    <property type="entry name" value="DUF559"/>
    <property type="match status" value="1"/>
</dbReference>
<feature type="domain" description="DUF559" evidence="1">
    <location>
        <begin position="116"/>
        <end position="212"/>
    </location>
</feature>
<dbReference type="InterPro" id="IPR007569">
    <property type="entry name" value="DUF559"/>
</dbReference>
<comment type="caution">
    <text evidence="2">The sequence shown here is derived from an EMBL/GenBank/DDBJ whole genome shotgun (WGS) entry which is preliminary data.</text>
</comment>
<organism evidence="2 3">
    <name type="scientific">Pseudonocardia halophobica</name>
    <dbReference type="NCBI Taxonomy" id="29401"/>
    <lineage>
        <taxon>Bacteria</taxon>
        <taxon>Bacillati</taxon>
        <taxon>Actinomycetota</taxon>
        <taxon>Actinomycetes</taxon>
        <taxon>Pseudonocardiales</taxon>
        <taxon>Pseudonocardiaceae</taxon>
        <taxon>Pseudonocardia</taxon>
    </lineage>
</organism>
<name>A0A9W6LAZ3_9PSEU</name>
<accession>A0A9W6LAZ3</accession>
<dbReference type="InterPro" id="IPR011335">
    <property type="entry name" value="Restrct_endonuc-II-like"/>
</dbReference>
<evidence type="ECO:0000259" key="1">
    <source>
        <dbReference type="Pfam" id="PF04480"/>
    </source>
</evidence>
<evidence type="ECO:0000313" key="3">
    <source>
        <dbReference type="Proteomes" id="UP001143463"/>
    </source>
</evidence>
<dbReference type="EMBL" id="BSFQ01000037">
    <property type="protein sequence ID" value="GLL14810.1"/>
    <property type="molecule type" value="Genomic_DNA"/>
</dbReference>
<protein>
    <recommendedName>
        <fullName evidence="1">DUF559 domain-containing protein</fullName>
    </recommendedName>
</protein>
<proteinExistence type="predicted"/>
<dbReference type="SUPFAM" id="SSF52980">
    <property type="entry name" value="Restriction endonuclease-like"/>
    <property type="match status" value="1"/>
</dbReference>
<dbReference type="Gene3D" id="3.40.960.10">
    <property type="entry name" value="VSR Endonuclease"/>
    <property type="match status" value="1"/>
</dbReference>
<keyword evidence="3" id="KW-1185">Reference proteome</keyword>